<evidence type="ECO:0000256" key="2">
    <source>
        <dbReference type="ARBA" id="ARBA00004556"/>
    </source>
</evidence>
<dbReference type="InterPro" id="IPR040444">
    <property type="entry name" value="PCNA-AF"/>
</dbReference>
<dbReference type="InterPro" id="IPR031444">
    <property type="entry name" value="PCNA-AF_dom"/>
</dbReference>
<dbReference type="PANTHER" id="PTHR15679:SF8">
    <property type="entry name" value="PCNA-ASSOCIATED FACTOR"/>
    <property type="match status" value="1"/>
</dbReference>
<evidence type="ECO:0000256" key="10">
    <source>
        <dbReference type="SAM" id="MobiDB-lite"/>
    </source>
</evidence>
<evidence type="ECO:0000256" key="4">
    <source>
        <dbReference type="ARBA" id="ARBA00022490"/>
    </source>
</evidence>
<comment type="subcellular location">
    <subcellularLocation>
        <location evidence="2">Cytoplasm</location>
        <location evidence="2">Perinuclear region</location>
    </subcellularLocation>
    <subcellularLocation>
        <location evidence="1">Nucleus</location>
    </subcellularLocation>
</comment>
<evidence type="ECO:0000256" key="8">
    <source>
        <dbReference type="ARBA" id="ARBA00030014"/>
    </source>
</evidence>
<gene>
    <name evidence="12" type="ORF">XYLVIOL_LOCUS2909</name>
</gene>
<comment type="caution">
    <text evidence="12">The sequence shown here is derived from an EMBL/GenBank/DDBJ whole genome shotgun (WGS) entry which is preliminary data.</text>
</comment>
<sequence>MVRTKADRVPTKVVGGKAPHKSVKSTPVKKTSSGNKGKNYSGGNPYHPRETPEWQKPITSFLNQSSANKATDSTETQENNNAGSSKEAENESD</sequence>
<evidence type="ECO:0000256" key="6">
    <source>
        <dbReference type="ARBA" id="ARBA00023204"/>
    </source>
</evidence>
<evidence type="ECO:0000256" key="9">
    <source>
        <dbReference type="ARBA" id="ARBA00031186"/>
    </source>
</evidence>
<dbReference type="EMBL" id="CAXAJV020001288">
    <property type="protein sequence ID" value="CAL7937786.1"/>
    <property type="molecule type" value="Genomic_DNA"/>
</dbReference>
<proteinExistence type="predicted"/>
<dbReference type="Proteomes" id="UP001642520">
    <property type="component" value="Unassembled WGS sequence"/>
</dbReference>
<evidence type="ECO:0000256" key="1">
    <source>
        <dbReference type="ARBA" id="ARBA00004123"/>
    </source>
</evidence>
<name>A0ABP1NE09_XYLVO</name>
<keyword evidence="4" id="KW-0963">Cytoplasm</keyword>
<protein>
    <recommendedName>
        <fullName evidence="3">PCNA-associated factor</fullName>
    </recommendedName>
    <alternativeName>
        <fullName evidence="8">PCNA-associated factor of 15 kDa</fullName>
    </alternativeName>
    <alternativeName>
        <fullName evidence="9">PCNA-clamp-associated factor</fullName>
    </alternativeName>
</protein>
<keyword evidence="13" id="KW-1185">Reference proteome</keyword>
<feature type="compositionally biased region" description="Basic and acidic residues" evidence="10">
    <location>
        <begin position="1"/>
        <end position="10"/>
    </location>
</feature>
<evidence type="ECO:0000313" key="12">
    <source>
        <dbReference type="EMBL" id="CAL7937786.1"/>
    </source>
</evidence>
<reference evidence="12 13" key="1">
    <citation type="submission" date="2024-08" db="EMBL/GenBank/DDBJ databases">
        <authorList>
            <person name="Will J Nash"/>
            <person name="Angela Man"/>
            <person name="Seanna McTaggart"/>
            <person name="Kendall Baker"/>
            <person name="Tom Barker"/>
            <person name="Leah Catchpole"/>
            <person name="Alex Durrant"/>
            <person name="Karim Gharbi"/>
            <person name="Naomi Irish"/>
            <person name="Gemy Kaithakottil"/>
            <person name="Debby Ku"/>
            <person name="Aaliyah Providence"/>
            <person name="Felix Shaw"/>
            <person name="David Swarbreck"/>
            <person name="Chris Watkins"/>
            <person name="Ann M. McCartney"/>
            <person name="Giulio Formenti"/>
            <person name="Alice Mouton"/>
            <person name="Noel Vella"/>
            <person name="Bjorn M von Reumont"/>
            <person name="Adriana Vella"/>
            <person name="Wilfried Haerty"/>
        </authorList>
    </citation>
    <scope>NUCLEOTIDE SEQUENCE [LARGE SCALE GENOMIC DNA]</scope>
</reference>
<organism evidence="12 13">
    <name type="scientific">Xylocopa violacea</name>
    <name type="common">Violet carpenter bee</name>
    <name type="synonym">Apis violacea</name>
    <dbReference type="NCBI Taxonomy" id="135666"/>
    <lineage>
        <taxon>Eukaryota</taxon>
        <taxon>Metazoa</taxon>
        <taxon>Ecdysozoa</taxon>
        <taxon>Arthropoda</taxon>
        <taxon>Hexapoda</taxon>
        <taxon>Insecta</taxon>
        <taxon>Pterygota</taxon>
        <taxon>Neoptera</taxon>
        <taxon>Endopterygota</taxon>
        <taxon>Hymenoptera</taxon>
        <taxon>Apocrita</taxon>
        <taxon>Aculeata</taxon>
        <taxon>Apoidea</taxon>
        <taxon>Anthophila</taxon>
        <taxon>Apidae</taxon>
        <taxon>Xylocopa</taxon>
        <taxon>Xylocopa</taxon>
    </lineage>
</organism>
<feature type="compositionally biased region" description="Polar residues" evidence="10">
    <location>
        <begin position="57"/>
        <end position="84"/>
    </location>
</feature>
<accession>A0ABP1NE09</accession>
<evidence type="ECO:0000313" key="13">
    <source>
        <dbReference type="Proteomes" id="UP001642520"/>
    </source>
</evidence>
<keyword evidence="5" id="KW-0227">DNA damage</keyword>
<dbReference type="PANTHER" id="PTHR15679">
    <property type="entry name" value="PCNA-ASSOCIATED FACTOR"/>
    <property type="match status" value="1"/>
</dbReference>
<dbReference type="Pfam" id="PF15715">
    <property type="entry name" value="PAF"/>
    <property type="match status" value="1"/>
</dbReference>
<evidence type="ECO:0000256" key="7">
    <source>
        <dbReference type="ARBA" id="ARBA00023242"/>
    </source>
</evidence>
<evidence type="ECO:0000256" key="3">
    <source>
        <dbReference type="ARBA" id="ARBA00013777"/>
    </source>
</evidence>
<evidence type="ECO:0000259" key="11">
    <source>
        <dbReference type="Pfam" id="PF15715"/>
    </source>
</evidence>
<feature type="domain" description="PCNA-associated factor histone-like" evidence="11">
    <location>
        <begin position="1"/>
        <end position="91"/>
    </location>
</feature>
<feature type="region of interest" description="Disordered" evidence="10">
    <location>
        <begin position="1"/>
        <end position="93"/>
    </location>
</feature>
<keyword evidence="7" id="KW-0539">Nucleus</keyword>
<feature type="compositionally biased region" description="Low complexity" evidence="10">
    <location>
        <begin position="24"/>
        <end position="44"/>
    </location>
</feature>
<evidence type="ECO:0000256" key="5">
    <source>
        <dbReference type="ARBA" id="ARBA00022763"/>
    </source>
</evidence>
<keyword evidence="6" id="KW-0234">DNA repair</keyword>